<dbReference type="AlphaFoldDB" id="A0AAN6Q572"/>
<dbReference type="EMBL" id="MU863629">
    <property type="protein sequence ID" value="KAK4103086.1"/>
    <property type="molecule type" value="Genomic_DNA"/>
</dbReference>
<feature type="compositionally biased region" description="Polar residues" evidence="1">
    <location>
        <begin position="127"/>
        <end position="140"/>
    </location>
</feature>
<keyword evidence="3" id="KW-1185">Reference proteome</keyword>
<sequence>MRHVSMVDRTVHGFSSVDEARKSSVNQGGEGGGSSAISTLSSYSRSFADCLGVGDIQCPPPSPGDKTGRTLKFRLISAGNLLWVGGGLSPNRSPGDLPRNLGAATRSGYGMQVHDDENGKREKKSQRQGARSALQSNRSSGFLGFRGPKRTPPRLGTGSGSSSPLVTSDLR</sequence>
<reference evidence="2" key="1">
    <citation type="journal article" date="2023" name="Mol. Phylogenet. Evol.">
        <title>Genome-scale phylogeny and comparative genomics of the fungal order Sordariales.</title>
        <authorList>
            <person name="Hensen N."/>
            <person name="Bonometti L."/>
            <person name="Westerberg I."/>
            <person name="Brannstrom I.O."/>
            <person name="Guillou S."/>
            <person name="Cros-Aarteil S."/>
            <person name="Calhoun S."/>
            <person name="Haridas S."/>
            <person name="Kuo A."/>
            <person name="Mondo S."/>
            <person name="Pangilinan J."/>
            <person name="Riley R."/>
            <person name="LaButti K."/>
            <person name="Andreopoulos B."/>
            <person name="Lipzen A."/>
            <person name="Chen C."/>
            <person name="Yan M."/>
            <person name="Daum C."/>
            <person name="Ng V."/>
            <person name="Clum A."/>
            <person name="Steindorff A."/>
            <person name="Ohm R.A."/>
            <person name="Martin F."/>
            <person name="Silar P."/>
            <person name="Natvig D.O."/>
            <person name="Lalanne C."/>
            <person name="Gautier V."/>
            <person name="Ament-Velasquez S.L."/>
            <person name="Kruys A."/>
            <person name="Hutchinson M.I."/>
            <person name="Powell A.J."/>
            <person name="Barry K."/>
            <person name="Miller A.N."/>
            <person name="Grigoriev I.V."/>
            <person name="Debuchy R."/>
            <person name="Gladieux P."/>
            <person name="Hiltunen Thoren M."/>
            <person name="Johannesson H."/>
        </authorList>
    </citation>
    <scope>NUCLEOTIDE SEQUENCE</scope>
    <source>
        <strain evidence="2">CBS 757.83</strain>
    </source>
</reference>
<name>A0AAN6Q572_9PEZI</name>
<evidence type="ECO:0000313" key="3">
    <source>
        <dbReference type="Proteomes" id="UP001305647"/>
    </source>
</evidence>
<protein>
    <submittedName>
        <fullName evidence="2">Uncharacterized protein</fullName>
    </submittedName>
</protein>
<gene>
    <name evidence="2" type="ORF">N658DRAFT_300510</name>
</gene>
<evidence type="ECO:0000256" key="1">
    <source>
        <dbReference type="SAM" id="MobiDB-lite"/>
    </source>
</evidence>
<evidence type="ECO:0000313" key="2">
    <source>
        <dbReference type="EMBL" id="KAK4103086.1"/>
    </source>
</evidence>
<dbReference type="Proteomes" id="UP001305647">
    <property type="component" value="Unassembled WGS sequence"/>
</dbReference>
<reference evidence="2" key="2">
    <citation type="submission" date="2023-05" db="EMBL/GenBank/DDBJ databases">
        <authorList>
            <consortium name="Lawrence Berkeley National Laboratory"/>
            <person name="Steindorff A."/>
            <person name="Hensen N."/>
            <person name="Bonometti L."/>
            <person name="Westerberg I."/>
            <person name="Brannstrom I.O."/>
            <person name="Guillou S."/>
            <person name="Cros-Aarteil S."/>
            <person name="Calhoun S."/>
            <person name="Haridas S."/>
            <person name="Kuo A."/>
            <person name="Mondo S."/>
            <person name="Pangilinan J."/>
            <person name="Riley R."/>
            <person name="Labutti K."/>
            <person name="Andreopoulos B."/>
            <person name="Lipzen A."/>
            <person name="Chen C."/>
            <person name="Yanf M."/>
            <person name="Daum C."/>
            <person name="Ng V."/>
            <person name="Clum A."/>
            <person name="Ohm R."/>
            <person name="Martin F."/>
            <person name="Silar P."/>
            <person name="Natvig D."/>
            <person name="Lalanne C."/>
            <person name="Gautier V."/>
            <person name="Ament-Velasquez S.L."/>
            <person name="Kruys A."/>
            <person name="Hutchinson M.I."/>
            <person name="Powell A.J."/>
            <person name="Barry K."/>
            <person name="Miller A.N."/>
            <person name="Grigoriev I.V."/>
            <person name="Debuchy R."/>
            <person name="Gladieux P."/>
            <person name="Thoren M.H."/>
            <person name="Johannesson H."/>
        </authorList>
    </citation>
    <scope>NUCLEOTIDE SEQUENCE</scope>
    <source>
        <strain evidence="2">CBS 757.83</strain>
    </source>
</reference>
<accession>A0AAN6Q572</accession>
<feature type="region of interest" description="Disordered" evidence="1">
    <location>
        <begin position="85"/>
        <end position="171"/>
    </location>
</feature>
<feature type="compositionally biased region" description="Polar residues" evidence="1">
    <location>
        <begin position="160"/>
        <end position="171"/>
    </location>
</feature>
<proteinExistence type="predicted"/>
<comment type="caution">
    <text evidence="2">The sequence shown here is derived from an EMBL/GenBank/DDBJ whole genome shotgun (WGS) entry which is preliminary data.</text>
</comment>
<organism evidence="2 3">
    <name type="scientific">Parathielavia hyrcaniae</name>
    <dbReference type="NCBI Taxonomy" id="113614"/>
    <lineage>
        <taxon>Eukaryota</taxon>
        <taxon>Fungi</taxon>
        <taxon>Dikarya</taxon>
        <taxon>Ascomycota</taxon>
        <taxon>Pezizomycotina</taxon>
        <taxon>Sordariomycetes</taxon>
        <taxon>Sordariomycetidae</taxon>
        <taxon>Sordariales</taxon>
        <taxon>Chaetomiaceae</taxon>
        <taxon>Parathielavia</taxon>
    </lineage>
</organism>
<feature type="region of interest" description="Disordered" evidence="1">
    <location>
        <begin position="18"/>
        <end position="37"/>
    </location>
</feature>